<organism evidence="2 3">
    <name type="scientific">Flavobacterium aquariorum</name>
    <dbReference type="NCBI Taxonomy" id="2217670"/>
    <lineage>
        <taxon>Bacteria</taxon>
        <taxon>Pseudomonadati</taxon>
        <taxon>Bacteroidota</taxon>
        <taxon>Flavobacteriia</taxon>
        <taxon>Flavobacteriales</taxon>
        <taxon>Flavobacteriaceae</taxon>
        <taxon>Flavobacterium</taxon>
    </lineage>
</organism>
<evidence type="ECO:0000259" key="1">
    <source>
        <dbReference type="Pfam" id="PF14343"/>
    </source>
</evidence>
<accession>A0A2W7TVS8</accession>
<dbReference type="InterPro" id="IPR025748">
    <property type="entry name" value="PrcB_C_dom"/>
</dbReference>
<dbReference type="Pfam" id="PF14343">
    <property type="entry name" value="PrcB_C"/>
    <property type="match status" value="1"/>
</dbReference>
<dbReference type="Proteomes" id="UP000249177">
    <property type="component" value="Unassembled WGS sequence"/>
</dbReference>
<dbReference type="OrthoDB" id="5522116at2"/>
<reference evidence="2 3" key="1">
    <citation type="submission" date="2018-06" db="EMBL/GenBank/DDBJ databases">
        <title>Flavobacterium sp IMCC34762, genome.</title>
        <authorList>
            <person name="Joung Y."/>
            <person name="Cho J."/>
            <person name="Song J."/>
        </authorList>
    </citation>
    <scope>NUCLEOTIDE SEQUENCE [LARGE SCALE GENOMIC DNA]</scope>
    <source>
        <strain evidence="2 3">IMCC34762</strain>
    </source>
</reference>
<gene>
    <name evidence="2" type="ORF">DOS84_13335</name>
</gene>
<name>A0A2W7TVS8_9FLAO</name>
<protein>
    <recommendedName>
        <fullName evidence="1">PrcB C-terminal domain-containing protein</fullName>
    </recommendedName>
</protein>
<evidence type="ECO:0000313" key="2">
    <source>
        <dbReference type="EMBL" id="PZX92850.1"/>
    </source>
</evidence>
<keyword evidence="3" id="KW-1185">Reference proteome</keyword>
<evidence type="ECO:0000313" key="3">
    <source>
        <dbReference type="Proteomes" id="UP000249177"/>
    </source>
</evidence>
<dbReference type="RefSeq" id="WP_111410615.1">
    <property type="nucleotide sequence ID" value="NZ_QKXH01000008.1"/>
</dbReference>
<dbReference type="AlphaFoldDB" id="A0A2W7TVS8"/>
<comment type="caution">
    <text evidence="2">The sequence shown here is derived from an EMBL/GenBank/DDBJ whole genome shotgun (WGS) entry which is preliminary data.</text>
</comment>
<feature type="domain" description="PrcB C-terminal" evidence="1">
    <location>
        <begin position="86"/>
        <end position="138"/>
    </location>
</feature>
<dbReference type="PROSITE" id="PS51257">
    <property type="entry name" value="PROKAR_LIPOPROTEIN"/>
    <property type="match status" value="1"/>
</dbReference>
<proteinExistence type="predicted"/>
<dbReference type="EMBL" id="QKXH01000008">
    <property type="protein sequence ID" value="PZX92850.1"/>
    <property type="molecule type" value="Genomic_DNA"/>
</dbReference>
<sequence length="288" mass="32524">MKNLISILFVALSFYSCNDLSDDNAQNCGSITNVVYESFSYCGVLKENPKQYSFVILNSNEEVQKIFTTCQTVDVALPDFTQKRILGIYAGPKPTSGYAIKIQAVVEDDCQIVVEYFEKEPTKDEVVTTAITYPADYVILPKSNKPILFKKANQINDYVVMGTYFGNCTGNDCQQFFRMENAKVLHYLKVGYGSYDFNHYSYKALGFKDDFAAFLLKIPTEIKDLKGKTKTFGSPDSHDQGGVYFEWSQAGTVTKIYLDTDNSTDQTQNIILFKKVIQDKIAELKTKS</sequence>